<dbReference type="AlphaFoldDB" id="A0A511DSY1"/>
<feature type="binding site" evidence="10">
    <location>
        <position position="104"/>
    </location>
    <ligand>
        <name>Na(+)</name>
        <dbReference type="ChEBI" id="CHEBI:29101"/>
        <note>structural</note>
    </ligand>
</feature>
<comment type="function">
    <text evidence="9 10">Fluoride-specific ion channel. Important for reducing fluoride concentration in the cell, thus reducing its toxicity.</text>
</comment>
<gene>
    <name evidence="12" type="primary">crcB1</name>
    <name evidence="10" type="synonym">crcB</name>
    <name evidence="10" type="synonym">fluC</name>
    <name evidence="12" type="ORF">PSU4_51320</name>
</gene>
<proteinExistence type="inferred from homology"/>
<dbReference type="HAMAP" id="MF_00454">
    <property type="entry name" value="FluC"/>
    <property type="match status" value="1"/>
</dbReference>
<evidence type="ECO:0000256" key="4">
    <source>
        <dbReference type="ARBA" id="ARBA00022989"/>
    </source>
</evidence>
<feature type="transmembrane region" description="Helical" evidence="10">
    <location>
        <begin position="31"/>
        <end position="52"/>
    </location>
</feature>
<dbReference type="PANTHER" id="PTHR28259">
    <property type="entry name" value="FLUORIDE EXPORT PROTEIN 1-RELATED"/>
    <property type="match status" value="1"/>
</dbReference>
<reference evidence="12 13" key="1">
    <citation type="submission" date="2019-07" db="EMBL/GenBank/DDBJ databases">
        <title>Whole genome shotgun sequence of Pseudonocardia sulfidoxydans NBRC 16205.</title>
        <authorList>
            <person name="Hosoyama A."/>
            <person name="Uohara A."/>
            <person name="Ohji S."/>
            <person name="Ichikawa N."/>
        </authorList>
    </citation>
    <scope>NUCLEOTIDE SEQUENCE [LARGE SCALE GENOMIC DNA]</scope>
    <source>
        <strain evidence="12 13">NBRC 16205</strain>
    </source>
</reference>
<evidence type="ECO:0000256" key="1">
    <source>
        <dbReference type="ARBA" id="ARBA00004651"/>
    </source>
</evidence>
<dbReference type="InterPro" id="IPR003691">
    <property type="entry name" value="FluC"/>
</dbReference>
<dbReference type="PANTHER" id="PTHR28259:SF1">
    <property type="entry name" value="FLUORIDE EXPORT PROTEIN 1-RELATED"/>
    <property type="match status" value="1"/>
</dbReference>
<feature type="binding site" evidence="10">
    <location>
        <position position="101"/>
    </location>
    <ligand>
        <name>Na(+)</name>
        <dbReference type="ChEBI" id="CHEBI:29101"/>
        <note>structural</note>
    </ligand>
</feature>
<dbReference type="GO" id="GO:0140114">
    <property type="term" value="P:cellular detoxification of fluoride"/>
    <property type="evidence" value="ECO:0007669"/>
    <property type="project" value="UniProtKB-UniRule"/>
</dbReference>
<keyword evidence="10" id="KW-0915">Sodium</keyword>
<evidence type="ECO:0000256" key="10">
    <source>
        <dbReference type="HAMAP-Rule" id="MF_00454"/>
    </source>
</evidence>
<keyword evidence="5 10" id="KW-0472">Membrane</keyword>
<comment type="similarity">
    <text evidence="7 10">Belongs to the fluoride channel Fluc/FEX (TC 1.A.43) family.</text>
</comment>
<dbReference type="GO" id="GO:0005886">
    <property type="term" value="C:plasma membrane"/>
    <property type="evidence" value="ECO:0007669"/>
    <property type="project" value="UniProtKB-SubCell"/>
</dbReference>
<evidence type="ECO:0000256" key="11">
    <source>
        <dbReference type="SAM" id="MobiDB-lite"/>
    </source>
</evidence>
<comment type="subcellular location">
    <subcellularLocation>
        <location evidence="1 10">Cell membrane</location>
        <topology evidence="1 10">Multi-pass membrane protein</topology>
    </subcellularLocation>
</comment>
<comment type="caution">
    <text evidence="12">The sequence shown here is derived from an EMBL/GenBank/DDBJ whole genome shotgun (WGS) entry which is preliminary data.</text>
</comment>
<name>A0A511DSY1_9PSEU</name>
<evidence type="ECO:0000313" key="13">
    <source>
        <dbReference type="Proteomes" id="UP000321685"/>
    </source>
</evidence>
<keyword evidence="3 10" id="KW-0812">Transmembrane</keyword>
<dbReference type="EMBL" id="BJVJ01000078">
    <property type="protein sequence ID" value="GEL26178.1"/>
    <property type="molecule type" value="Genomic_DNA"/>
</dbReference>
<protein>
    <recommendedName>
        <fullName evidence="10">Fluoride-specific ion channel FluC</fullName>
    </recommendedName>
</protein>
<evidence type="ECO:0000256" key="9">
    <source>
        <dbReference type="ARBA" id="ARBA00049940"/>
    </source>
</evidence>
<keyword evidence="10" id="KW-0479">Metal-binding</keyword>
<keyword evidence="10" id="KW-0813">Transport</keyword>
<evidence type="ECO:0000313" key="12">
    <source>
        <dbReference type="EMBL" id="GEL26178.1"/>
    </source>
</evidence>
<keyword evidence="13" id="KW-1185">Reference proteome</keyword>
<sequence length="163" mass="16644">MGRPLPPSGEDRVFAPPTNPLEPLRGQGRTFLAIALGGAIGATARWAVGLALPTPTGTFPLATFLINVVGCFLIGVVVVAVTELTQAHPLVRPFLATGILGGFTTFSTYSVDAQHLVAAGRVGTAFAYLGTTLVTAVLAAWLGLAAARLLGRVVRPSTPGGVT</sequence>
<organism evidence="12 13">
    <name type="scientific">Pseudonocardia sulfidoxydans NBRC 16205</name>
    <dbReference type="NCBI Taxonomy" id="1223511"/>
    <lineage>
        <taxon>Bacteria</taxon>
        <taxon>Bacillati</taxon>
        <taxon>Actinomycetota</taxon>
        <taxon>Actinomycetes</taxon>
        <taxon>Pseudonocardiales</taxon>
        <taxon>Pseudonocardiaceae</taxon>
        <taxon>Pseudonocardia</taxon>
    </lineage>
</organism>
<evidence type="ECO:0000256" key="5">
    <source>
        <dbReference type="ARBA" id="ARBA00023136"/>
    </source>
</evidence>
<feature type="transmembrane region" description="Helical" evidence="10">
    <location>
        <begin position="93"/>
        <end position="111"/>
    </location>
</feature>
<dbReference type="GO" id="GO:0062054">
    <property type="term" value="F:fluoride channel activity"/>
    <property type="evidence" value="ECO:0007669"/>
    <property type="project" value="UniProtKB-UniRule"/>
</dbReference>
<dbReference type="RefSeq" id="WP_307724799.1">
    <property type="nucleotide sequence ID" value="NZ_BJVJ01000078.1"/>
</dbReference>
<keyword evidence="4 10" id="KW-1133">Transmembrane helix</keyword>
<evidence type="ECO:0000256" key="8">
    <source>
        <dbReference type="ARBA" id="ARBA00035585"/>
    </source>
</evidence>
<comment type="activity regulation">
    <text evidence="10">Na(+) is not transported, but it plays an essential structural role and its presence is essential for fluoride channel function.</text>
</comment>
<keyword evidence="2 10" id="KW-1003">Cell membrane</keyword>
<evidence type="ECO:0000256" key="2">
    <source>
        <dbReference type="ARBA" id="ARBA00022475"/>
    </source>
</evidence>
<evidence type="ECO:0000256" key="6">
    <source>
        <dbReference type="ARBA" id="ARBA00023303"/>
    </source>
</evidence>
<comment type="catalytic activity">
    <reaction evidence="8">
        <text>fluoride(in) = fluoride(out)</text>
        <dbReference type="Rhea" id="RHEA:76159"/>
        <dbReference type="ChEBI" id="CHEBI:17051"/>
    </reaction>
    <physiologicalReaction direction="left-to-right" evidence="8">
        <dbReference type="Rhea" id="RHEA:76160"/>
    </physiologicalReaction>
</comment>
<feature type="transmembrane region" description="Helical" evidence="10">
    <location>
        <begin position="126"/>
        <end position="147"/>
    </location>
</feature>
<dbReference type="NCBIfam" id="TIGR00494">
    <property type="entry name" value="crcB"/>
    <property type="match status" value="1"/>
</dbReference>
<evidence type="ECO:0000256" key="3">
    <source>
        <dbReference type="ARBA" id="ARBA00022692"/>
    </source>
</evidence>
<keyword evidence="6 10" id="KW-0407">Ion channel</keyword>
<dbReference type="Proteomes" id="UP000321685">
    <property type="component" value="Unassembled WGS sequence"/>
</dbReference>
<evidence type="ECO:0000256" key="7">
    <source>
        <dbReference type="ARBA" id="ARBA00035120"/>
    </source>
</evidence>
<dbReference type="GO" id="GO:0046872">
    <property type="term" value="F:metal ion binding"/>
    <property type="evidence" value="ECO:0007669"/>
    <property type="project" value="UniProtKB-KW"/>
</dbReference>
<feature type="transmembrane region" description="Helical" evidence="10">
    <location>
        <begin position="58"/>
        <end position="81"/>
    </location>
</feature>
<dbReference type="Pfam" id="PF02537">
    <property type="entry name" value="CRCB"/>
    <property type="match status" value="1"/>
</dbReference>
<keyword evidence="10" id="KW-0406">Ion transport</keyword>
<feature type="region of interest" description="Disordered" evidence="11">
    <location>
        <begin position="1"/>
        <end position="20"/>
    </location>
</feature>
<accession>A0A511DSY1</accession>